<dbReference type="EMBL" id="JADBJN010000002">
    <property type="protein sequence ID" value="KAG5674884.1"/>
    <property type="molecule type" value="Genomic_DNA"/>
</dbReference>
<evidence type="ECO:0000256" key="1">
    <source>
        <dbReference type="ARBA" id="ARBA00023157"/>
    </source>
</evidence>
<dbReference type="Proteomes" id="UP001107558">
    <property type="component" value="Chromosome 2"/>
</dbReference>
<sequence>MILARIVVCIFLIFSVNAQIPSFGRCPEYDAKPDFDKEKFLGTWFEVERYFTVTEIVSKCIKVIYERRPEMSKFISIIFLTFCSNNVETIISGKFSLIGKGGDGRFNVRYESFPLNYNASLVVLDTDYKNYAVVWSCSNITPFGHTESAWLLTRSITPSGNVLQAAYGVLDKYKINRSFFVKTDQSNCVVLPPPQEAVDTTTAAPIAKNEIAPEMIDNVTKVVVVDNTPIEEIKNETK</sequence>
<dbReference type="InterPro" id="IPR003057">
    <property type="entry name" value="Invtbrt_color"/>
</dbReference>
<protein>
    <recommendedName>
        <fullName evidence="4">Lipocalin/cytosolic fatty-acid binding domain-containing protein</fullName>
    </recommendedName>
</protein>
<comment type="caution">
    <text evidence="5">The sequence shown here is derived from an EMBL/GenBank/DDBJ whole genome shotgun (WGS) entry which is preliminary data.</text>
</comment>
<evidence type="ECO:0000259" key="4">
    <source>
        <dbReference type="Pfam" id="PF00061"/>
    </source>
</evidence>
<comment type="similarity">
    <text evidence="2">Belongs to the calycin superfamily. Lipocalin family.</text>
</comment>
<dbReference type="GO" id="GO:0006629">
    <property type="term" value="P:lipid metabolic process"/>
    <property type="evidence" value="ECO:0007669"/>
    <property type="project" value="TreeGrafter"/>
</dbReference>
<dbReference type="OrthoDB" id="565904at2759"/>
<dbReference type="GO" id="GO:0000302">
    <property type="term" value="P:response to reactive oxygen species"/>
    <property type="evidence" value="ECO:0007669"/>
    <property type="project" value="TreeGrafter"/>
</dbReference>
<dbReference type="GO" id="GO:0031409">
    <property type="term" value="F:pigment binding"/>
    <property type="evidence" value="ECO:0007669"/>
    <property type="project" value="InterPro"/>
</dbReference>
<dbReference type="Pfam" id="PF00061">
    <property type="entry name" value="Lipocalin"/>
    <property type="match status" value="1"/>
</dbReference>
<dbReference type="GO" id="GO:0005737">
    <property type="term" value="C:cytoplasm"/>
    <property type="evidence" value="ECO:0007669"/>
    <property type="project" value="TreeGrafter"/>
</dbReference>
<organism evidence="5 6">
    <name type="scientific">Polypedilum vanderplanki</name>
    <name type="common">Sleeping chironomid midge</name>
    <dbReference type="NCBI Taxonomy" id="319348"/>
    <lineage>
        <taxon>Eukaryota</taxon>
        <taxon>Metazoa</taxon>
        <taxon>Ecdysozoa</taxon>
        <taxon>Arthropoda</taxon>
        <taxon>Hexapoda</taxon>
        <taxon>Insecta</taxon>
        <taxon>Pterygota</taxon>
        <taxon>Neoptera</taxon>
        <taxon>Endopterygota</taxon>
        <taxon>Diptera</taxon>
        <taxon>Nematocera</taxon>
        <taxon>Chironomoidea</taxon>
        <taxon>Chironomidae</taxon>
        <taxon>Chironominae</taxon>
        <taxon>Polypedilum</taxon>
        <taxon>Polypedilum</taxon>
    </lineage>
</organism>
<dbReference type="FunFam" id="2.40.128.20:FF:000026">
    <property type="entry name" value="Apolipoprotein D-like Protein"/>
    <property type="match status" value="1"/>
</dbReference>
<keyword evidence="6" id="KW-1185">Reference proteome</keyword>
<proteinExistence type="inferred from homology"/>
<dbReference type="PRINTS" id="PR01273">
    <property type="entry name" value="INVTBRTCOLOR"/>
</dbReference>
<keyword evidence="1" id="KW-1015">Disulfide bond</keyword>
<dbReference type="InterPro" id="IPR022272">
    <property type="entry name" value="Lipocalin_CS"/>
</dbReference>
<dbReference type="PROSITE" id="PS00213">
    <property type="entry name" value="LIPOCALIN"/>
    <property type="match status" value="1"/>
</dbReference>
<keyword evidence="3" id="KW-0732">Signal</keyword>
<dbReference type="PANTHER" id="PTHR10612">
    <property type="entry name" value="APOLIPOPROTEIN D"/>
    <property type="match status" value="1"/>
</dbReference>
<dbReference type="AlphaFoldDB" id="A0A9J6BYC6"/>
<dbReference type="Gene3D" id="2.40.128.20">
    <property type="match status" value="1"/>
</dbReference>
<dbReference type="SUPFAM" id="SSF50814">
    <property type="entry name" value="Lipocalins"/>
    <property type="match status" value="1"/>
</dbReference>
<dbReference type="PANTHER" id="PTHR10612:SF34">
    <property type="entry name" value="APOLIPOPROTEIN D"/>
    <property type="match status" value="1"/>
</dbReference>
<gene>
    <name evidence="5" type="ORF">PVAND_004829</name>
</gene>
<feature type="domain" description="Lipocalin/cytosolic fatty-acid binding" evidence="4">
    <location>
        <begin position="42"/>
        <end position="186"/>
    </location>
</feature>
<evidence type="ECO:0000256" key="2">
    <source>
        <dbReference type="RuleBase" id="RU003695"/>
    </source>
</evidence>
<name>A0A9J6BYC6_POLVA</name>
<dbReference type="InterPro" id="IPR000566">
    <property type="entry name" value="Lipocln_cytosolic_FA-bd_dom"/>
</dbReference>
<reference evidence="5" key="1">
    <citation type="submission" date="2021-03" db="EMBL/GenBank/DDBJ databases">
        <title>Chromosome level genome of the anhydrobiotic midge Polypedilum vanderplanki.</title>
        <authorList>
            <person name="Yoshida Y."/>
            <person name="Kikawada T."/>
            <person name="Gusev O."/>
        </authorList>
    </citation>
    <scope>NUCLEOTIDE SEQUENCE</scope>
    <source>
        <strain evidence="5">NIAS01</strain>
        <tissue evidence="5">Whole body or cell culture</tissue>
    </source>
</reference>
<evidence type="ECO:0000313" key="5">
    <source>
        <dbReference type="EMBL" id="KAG5674884.1"/>
    </source>
</evidence>
<evidence type="ECO:0000313" key="6">
    <source>
        <dbReference type="Proteomes" id="UP001107558"/>
    </source>
</evidence>
<feature type="chain" id="PRO_5039907801" description="Lipocalin/cytosolic fatty-acid binding domain-containing protein" evidence="3">
    <location>
        <begin position="19"/>
        <end position="238"/>
    </location>
</feature>
<accession>A0A9J6BYC6</accession>
<dbReference type="InterPro" id="IPR012674">
    <property type="entry name" value="Calycin"/>
</dbReference>
<feature type="signal peptide" evidence="3">
    <location>
        <begin position="1"/>
        <end position="18"/>
    </location>
</feature>
<evidence type="ECO:0000256" key="3">
    <source>
        <dbReference type="SAM" id="SignalP"/>
    </source>
</evidence>